<name>A0ABT2YHG4_9BURK</name>
<evidence type="ECO:0000313" key="7">
    <source>
        <dbReference type="Proteomes" id="UP001209701"/>
    </source>
</evidence>
<dbReference type="Pfam" id="PF02782">
    <property type="entry name" value="FGGY_C"/>
    <property type="match status" value="1"/>
</dbReference>
<evidence type="ECO:0000259" key="5">
    <source>
        <dbReference type="Pfam" id="PF02782"/>
    </source>
</evidence>
<dbReference type="SUPFAM" id="SSF53067">
    <property type="entry name" value="Actin-like ATPase domain"/>
    <property type="match status" value="2"/>
</dbReference>
<dbReference type="InterPro" id="IPR043129">
    <property type="entry name" value="ATPase_NBD"/>
</dbReference>
<feature type="domain" description="Carbohydrate kinase FGGY C-terminal" evidence="5">
    <location>
        <begin position="270"/>
        <end position="464"/>
    </location>
</feature>
<evidence type="ECO:0000256" key="3">
    <source>
        <dbReference type="ARBA" id="ARBA00022777"/>
    </source>
</evidence>
<keyword evidence="2" id="KW-0808">Transferase</keyword>
<dbReference type="GO" id="GO:0016301">
    <property type="term" value="F:kinase activity"/>
    <property type="evidence" value="ECO:0007669"/>
    <property type="project" value="UniProtKB-KW"/>
</dbReference>
<gene>
    <name evidence="6" type="ORF">LNV07_15480</name>
</gene>
<evidence type="ECO:0000259" key="4">
    <source>
        <dbReference type="Pfam" id="PF00370"/>
    </source>
</evidence>
<sequence>MSNAASNNRDELLLTIDCGTQSVRALLVDLQGHIRAKCQQTLDDYISLQPGWLEHDAEAFWQAAAAVCRGLWLEHADLRSRVKGVVVTTQRGTLVPVDAAGQALRPFITWLDQRRASKAPRVSPWWALAFKAAGVSGTIDYFGREAELNWIAEHEPERHALTHKVLLVSGWLNYRLTGRFADSVGSQVGYLPFDFKRQDWAPAWDWKWQALKVRREQMPELLPVGGLLGGLSREAAEATGLDEGLPVIAGAADKACEIIGAGAISPEIGAISYGTTATIDITSPRYVEATPFVPPYPAVLPGQYNTEVQIFRGYWMVSWFKEQFGHPELAAAPMEGVTPEALFDRMVATVPPGSQGLMLQPYWTPGIRHPGPDARGAVIGFSDVHTRAHLYRAILEGLAYALREGKEKIEGRSKVKMTSLRVSGGGSQSDAAMQLSADIFNLPTSRPHTFETSGLGAAIAGAVGLGLHRDFPTAVAAMTRLGRTFEPNPANARLYDELYRRVYLRMYQRLGPLYGELQQILNPGD</sequence>
<proteinExistence type="inferred from homology"/>
<comment type="caution">
    <text evidence="6">The sequence shown here is derived from an EMBL/GenBank/DDBJ whole genome shotgun (WGS) entry which is preliminary data.</text>
</comment>
<dbReference type="PIRSF" id="PIRSF000538">
    <property type="entry name" value="GlpK"/>
    <property type="match status" value="1"/>
</dbReference>
<dbReference type="PANTHER" id="PTHR43095">
    <property type="entry name" value="SUGAR KINASE"/>
    <property type="match status" value="1"/>
</dbReference>
<dbReference type="RefSeq" id="WP_263572061.1">
    <property type="nucleotide sequence ID" value="NZ_JAJIRN010000006.1"/>
</dbReference>
<keyword evidence="3 6" id="KW-0418">Kinase</keyword>
<evidence type="ECO:0000313" key="6">
    <source>
        <dbReference type="EMBL" id="MCV2369479.1"/>
    </source>
</evidence>
<feature type="domain" description="Carbohydrate kinase FGGY N-terminal" evidence="4">
    <location>
        <begin position="13"/>
        <end position="260"/>
    </location>
</feature>
<dbReference type="Proteomes" id="UP001209701">
    <property type="component" value="Unassembled WGS sequence"/>
</dbReference>
<protein>
    <submittedName>
        <fullName evidence="6">FGGY-family carbohydrate kinase</fullName>
    </submittedName>
</protein>
<organism evidence="6 7">
    <name type="scientific">Roseateles oligotrophus</name>
    <dbReference type="NCBI Taxonomy" id="1769250"/>
    <lineage>
        <taxon>Bacteria</taxon>
        <taxon>Pseudomonadati</taxon>
        <taxon>Pseudomonadota</taxon>
        <taxon>Betaproteobacteria</taxon>
        <taxon>Burkholderiales</taxon>
        <taxon>Sphaerotilaceae</taxon>
        <taxon>Roseateles</taxon>
    </lineage>
</organism>
<evidence type="ECO:0000256" key="1">
    <source>
        <dbReference type="ARBA" id="ARBA00009156"/>
    </source>
</evidence>
<dbReference type="InterPro" id="IPR018485">
    <property type="entry name" value="FGGY_C"/>
</dbReference>
<dbReference type="InterPro" id="IPR018484">
    <property type="entry name" value="FGGY_N"/>
</dbReference>
<dbReference type="Pfam" id="PF00370">
    <property type="entry name" value="FGGY_N"/>
    <property type="match status" value="1"/>
</dbReference>
<dbReference type="InterPro" id="IPR050406">
    <property type="entry name" value="FGGY_Carb_Kinase"/>
</dbReference>
<dbReference type="CDD" id="cd07779">
    <property type="entry name" value="ASKHA_NBD_FGGY_YgcE-like"/>
    <property type="match status" value="1"/>
</dbReference>
<dbReference type="EMBL" id="JAJIRN010000006">
    <property type="protein sequence ID" value="MCV2369479.1"/>
    <property type="molecule type" value="Genomic_DNA"/>
</dbReference>
<keyword evidence="7" id="KW-1185">Reference proteome</keyword>
<comment type="similarity">
    <text evidence="1">Belongs to the FGGY kinase family.</text>
</comment>
<evidence type="ECO:0000256" key="2">
    <source>
        <dbReference type="ARBA" id="ARBA00022679"/>
    </source>
</evidence>
<accession>A0ABT2YHG4</accession>
<dbReference type="Gene3D" id="3.30.420.40">
    <property type="match status" value="2"/>
</dbReference>
<reference evidence="6 7" key="1">
    <citation type="submission" date="2021-11" db="EMBL/GenBank/DDBJ databases">
        <authorList>
            <person name="Liang Q."/>
            <person name="Mou H."/>
            <person name="Liu Z."/>
        </authorList>
    </citation>
    <scope>NUCLEOTIDE SEQUENCE [LARGE SCALE GENOMIC DNA]</scope>
    <source>
        <strain evidence="6 7">CHU3</strain>
    </source>
</reference>
<dbReference type="InterPro" id="IPR000577">
    <property type="entry name" value="Carb_kinase_FGGY"/>
</dbReference>
<dbReference type="PANTHER" id="PTHR43095:SF5">
    <property type="entry name" value="XYLULOSE KINASE"/>
    <property type="match status" value="1"/>
</dbReference>